<proteinExistence type="predicted"/>
<protein>
    <submittedName>
        <fullName evidence="2">Uncharacterized protein</fullName>
    </submittedName>
</protein>
<evidence type="ECO:0000313" key="3">
    <source>
        <dbReference type="Proteomes" id="UP000026961"/>
    </source>
</evidence>
<dbReference type="AlphaFoldDB" id="A0A0E0AU17"/>
<dbReference type="EnsemblPlants" id="OGLUM08G11660.1">
    <property type="protein sequence ID" value="OGLUM08G11660.1"/>
    <property type="gene ID" value="OGLUM08G11660"/>
</dbReference>
<sequence length="73" mass="7932">MGSRFYPEMERRRRAATRGAVQTKQTRLAVGDARKCSTHAVFGFPNGNGGSTTPPPLPPTSRSGRGVPQYGLW</sequence>
<dbReference type="Gramene" id="OGLUM08G11660.1">
    <property type="protein sequence ID" value="OGLUM08G11660.1"/>
    <property type="gene ID" value="OGLUM08G11660"/>
</dbReference>
<dbReference type="Proteomes" id="UP000026961">
    <property type="component" value="Chromosome 8"/>
</dbReference>
<evidence type="ECO:0000313" key="2">
    <source>
        <dbReference type="EnsemblPlants" id="OGLUM08G11660.1"/>
    </source>
</evidence>
<accession>A0A0E0AU17</accession>
<organism evidence="2">
    <name type="scientific">Oryza glumipatula</name>
    <dbReference type="NCBI Taxonomy" id="40148"/>
    <lineage>
        <taxon>Eukaryota</taxon>
        <taxon>Viridiplantae</taxon>
        <taxon>Streptophyta</taxon>
        <taxon>Embryophyta</taxon>
        <taxon>Tracheophyta</taxon>
        <taxon>Spermatophyta</taxon>
        <taxon>Magnoliopsida</taxon>
        <taxon>Liliopsida</taxon>
        <taxon>Poales</taxon>
        <taxon>Poaceae</taxon>
        <taxon>BOP clade</taxon>
        <taxon>Oryzoideae</taxon>
        <taxon>Oryzeae</taxon>
        <taxon>Oryzinae</taxon>
        <taxon>Oryza</taxon>
    </lineage>
</organism>
<name>A0A0E0AU17_9ORYZ</name>
<keyword evidence="3" id="KW-1185">Reference proteome</keyword>
<dbReference type="HOGENOM" id="CLU_2816734_0_0_1"/>
<reference evidence="2" key="1">
    <citation type="submission" date="2015-04" db="UniProtKB">
        <authorList>
            <consortium name="EnsemblPlants"/>
        </authorList>
    </citation>
    <scope>IDENTIFICATION</scope>
</reference>
<feature type="region of interest" description="Disordered" evidence="1">
    <location>
        <begin position="1"/>
        <end position="73"/>
    </location>
</feature>
<reference evidence="2" key="2">
    <citation type="submission" date="2018-05" db="EMBL/GenBank/DDBJ databases">
        <title>OgluRS3 (Oryza glumaepatula Reference Sequence Version 3).</title>
        <authorList>
            <person name="Zhang J."/>
            <person name="Kudrna D."/>
            <person name="Lee S."/>
            <person name="Talag J."/>
            <person name="Welchert J."/>
            <person name="Wing R.A."/>
        </authorList>
    </citation>
    <scope>NUCLEOTIDE SEQUENCE [LARGE SCALE GENOMIC DNA]</scope>
</reference>
<evidence type="ECO:0000256" key="1">
    <source>
        <dbReference type="SAM" id="MobiDB-lite"/>
    </source>
</evidence>